<dbReference type="Proteomes" id="UP000823388">
    <property type="component" value="Chromosome 9K"/>
</dbReference>
<organism evidence="2 3">
    <name type="scientific">Panicum virgatum</name>
    <name type="common">Blackwell switchgrass</name>
    <dbReference type="NCBI Taxonomy" id="38727"/>
    <lineage>
        <taxon>Eukaryota</taxon>
        <taxon>Viridiplantae</taxon>
        <taxon>Streptophyta</taxon>
        <taxon>Embryophyta</taxon>
        <taxon>Tracheophyta</taxon>
        <taxon>Spermatophyta</taxon>
        <taxon>Magnoliopsida</taxon>
        <taxon>Liliopsida</taxon>
        <taxon>Poales</taxon>
        <taxon>Poaceae</taxon>
        <taxon>PACMAD clade</taxon>
        <taxon>Panicoideae</taxon>
        <taxon>Panicodae</taxon>
        <taxon>Paniceae</taxon>
        <taxon>Panicinae</taxon>
        <taxon>Panicum</taxon>
        <taxon>Panicum sect. Hiantes</taxon>
    </lineage>
</organism>
<accession>A0A8T0P088</accession>
<dbReference type="PANTHER" id="PTHR35162:SF11">
    <property type="entry name" value="CYCLIN-DEPENDENT PROTEIN KINASE INHIBITOR EL2"/>
    <property type="match status" value="1"/>
</dbReference>
<dbReference type="EMBL" id="CM029053">
    <property type="protein sequence ID" value="KAG2555377.1"/>
    <property type="molecule type" value="Genomic_DNA"/>
</dbReference>
<dbReference type="OrthoDB" id="622174at2759"/>
<name>A0A8T0P088_PANVG</name>
<dbReference type="AlphaFoldDB" id="A0A8T0P088"/>
<proteinExistence type="predicted"/>
<feature type="region of interest" description="Disordered" evidence="1">
    <location>
        <begin position="29"/>
        <end position="50"/>
    </location>
</feature>
<gene>
    <name evidence="2" type="ORF">PVAP13_9KG557100</name>
</gene>
<reference evidence="2" key="1">
    <citation type="submission" date="2020-05" db="EMBL/GenBank/DDBJ databases">
        <title>WGS assembly of Panicum virgatum.</title>
        <authorList>
            <person name="Lovell J.T."/>
            <person name="Jenkins J."/>
            <person name="Shu S."/>
            <person name="Juenger T.E."/>
            <person name="Schmutz J."/>
        </authorList>
    </citation>
    <scope>NUCLEOTIDE SEQUENCE</scope>
    <source>
        <strain evidence="2">AP13</strain>
    </source>
</reference>
<dbReference type="PANTHER" id="PTHR35162">
    <property type="entry name" value="OS08G0516600 PROTEIN"/>
    <property type="match status" value="1"/>
</dbReference>
<evidence type="ECO:0000313" key="3">
    <source>
        <dbReference type="Proteomes" id="UP000823388"/>
    </source>
</evidence>
<sequence length="124" mass="13714">MAASPEFYKPAAAAALSSPCAEDHYHRYDDTSSCRTPTGSGISYLKEPTTCPPAPRKPLCKKRLFLFKQGDRDTEAEAEVRPPATATLISLRLDDLERIFRPHPNAADKRRRTASTCFLDATTS</sequence>
<evidence type="ECO:0000256" key="1">
    <source>
        <dbReference type="SAM" id="MobiDB-lite"/>
    </source>
</evidence>
<keyword evidence="3" id="KW-1185">Reference proteome</keyword>
<dbReference type="InterPro" id="IPR053115">
    <property type="entry name" value="CDK_inhibitor"/>
</dbReference>
<evidence type="ECO:0000313" key="2">
    <source>
        <dbReference type="EMBL" id="KAG2555377.1"/>
    </source>
</evidence>
<comment type="caution">
    <text evidence="2">The sequence shown here is derived from an EMBL/GenBank/DDBJ whole genome shotgun (WGS) entry which is preliminary data.</text>
</comment>
<protein>
    <submittedName>
        <fullName evidence="2">Uncharacterized protein</fullName>
    </submittedName>
</protein>